<feature type="transmembrane region" description="Helical" evidence="1">
    <location>
        <begin position="333"/>
        <end position="353"/>
    </location>
</feature>
<dbReference type="PANTHER" id="PTHR11861">
    <property type="entry name" value="MELANOCYTE PROTEIN PMEL 17-RELATED"/>
    <property type="match status" value="1"/>
</dbReference>
<feature type="signal peptide" evidence="2">
    <location>
        <begin position="1"/>
        <end position="21"/>
    </location>
</feature>
<dbReference type="InterPro" id="IPR045219">
    <property type="entry name" value="PKAT"/>
</dbReference>
<keyword evidence="1" id="KW-1133">Transmembrane helix</keyword>
<gene>
    <name evidence="3" type="primary">AVEN_187059_1</name>
    <name evidence="3" type="ORF">CEXT_673871</name>
</gene>
<keyword evidence="2" id="KW-0732">Signal</keyword>
<reference evidence="3 4" key="1">
    <citation type="submission" date="2021-06" db="EMBL/GenBank/DDBJ databases">
        <title>Caerostris extrusa draft genome.</title>
        <authorList>
            <person name="Kono N."/>
            <person name="Arakawa K."/>
        </authorList>
    </citation>
    <scope>NUCLEOTIDE SEQUENCE [LARGE SCALE GENOMIC DNA]</scope>
</reference>
<name>A0AAV4X1T2_CAEEX</name>
<accession>A0AAV4X1T2</accession>
<dbReference type="GO" id="GO:0005886">
    <property type="term" value="C:plasma membrane"/>
    <property type="evidence" value="ECO:0007669"/>
    <property type="project" value="TreeGrafter"/>
</dbReference>
<evidence type="ECO:0000313" key="3">
    <source>
        <dbReference type="EMBL" id="GIY88145.1"/>
    </source>
</evidence>
<organism evidence="3 4">
    <name type="scientific">Caerostris extrusa</name>
    <name type="common">Bark spider</name>
    <name type="synonym">Caerostris bankana</name>
    <dbReference type="NCBI Taxonomy" id="172846"/>
    <lineage>
        <taxon>Eukaryota</taxon>
        <taxon>Metazoa</taxon>
        <taxon>Ecdysozoa</taxon>
        <taxon>Arthropoda</taxon>
        <taxon>Chelicerata</taxon>
        <taxon>Arachnida</taxon>
        <taxon>Araneae</taxon>
        <taxon>Araneomorphae</taxon>
        <taxon>Entelegynae</taxon>
        <taxon>Araneoidea</taxon>
        <taxon>Araneidae</taxon>
        <taxon>Caerostris</taxon>
    </lineage>
</organism>
<protein>
    <submittedName>
        <fullName evidence="3">Uncharacterized protein</fullName>
    </submittedName>
</protein>
<keyword evidence="1" id="KW-0812">Transmembrane</keyword>
<evidence type="ECO:0000256" key="1">
    <source>
        <dbReference type="SAM" id="Phobius"/>
    </source>
</evidence>
<dbReference type="AlphaFoldDB" id="A0AAV4X1T2"/>
<dbReference type="EMBL" id="BPLR01017025">
    <property type="protein sequence ID" value="GIY88145.1"/>
    <property type="molecule type" value="Genomic_DNA"/>
</dbReference>
<evidence type="ECO:0000313" key="4">
    <source>
        <dbReference type="Proteomes" id="UP001054945"/>
    </source>
</evidence>
<dbReference type="PANTHER" id="PTHR11861:SF8">
    <property type="entry name" value="PKD DOMAIN-CONTAINING PROTEIN"/>
    <property type="match status" value="1"/>
</dbReference>
<dbReference type="Proteomes" id="UP001054945">
    <property type="component" value="Unassembled WGS sequence"/>
</dbReference>
<proteinExistence type="predicted"/>
<keyword evidence="1" id="KW-0472">Membrane</keyword>
<comment type="caution">
    <text evidence="3">The sequence shown here is derived from an EMBL/GenBank/DDBJ whole genome shotgun (WGS) entry which is preliminary data.</text>
</comment>
<sequence length="442" mass="49478">MPCHSITLPLFLIGLLHSALSTSFPGSCHYALNLTNDGPATLDVPVTVTAHLECADSKAEYLYEFRDDVHRTVRVVGHEEANASFIFTDYAAIRTVQVTTYLFSHPLFLVASGKTFFSIEEYIPGAVNFSGVIETIDGHKFVRTGLDTNISVELLYPKQVLQSAEFAYSWTIGEEHFTTDHSFILHKFVNAGPQWIRVAVVGRIPSYSDSNIFRYKWGYFDAEITAKDPIFNISISGNTYLEHGQLLDLDISCNGSGPVEYCWKILPPTKNNTNLTCSDPDTSRDCGFPVLYYFRDSGDYLLALHVNNLVTSLQRDVEVHIYDVSLRPELSTVLIPVVCSVLVVLIIATAVVLHMRRHANYDIETADFDFMQAEESSTISVETSWQIMRRSLLHIIHLRCLCYSSEGGAPSINYGSILVGVDNQFVLTLISINNFNYIGLQL</sequence>
<feature type="chain" id="PRO_5043360555" evidence="2">
    <location>
        <begin position="22"/>
        <end position="442"/>
    </location>
</feature>
<evidence type="ECO:0000256" key="2">
    <source>
        <dbReference type="SAM" id="SignalP"/>
    </source>
</evidence>
<keyword evidence="4" id="KW-1185">Reference proteome</keyword>